<protein>
    <recommendedName>
        <fullName evidence="6">Ribosomal RNA small subunit methyltransferase I</fullName>
        <ecNumber evidence="6">2.1.1.198</ecNumber>
    </recommendedName>
    <alternativeName>
        <fullName evidence="6">16S rRNA 2'-O-ribose C1402 methyltransferase</fullName>
    </alternativeName>
    <alternativeName>
        <fullName evidence="6">rRNA (cytidine-2'-O-)-methyltransferase RsmI</fullName>
    </alternativeName>
</protein>
<dbReference type="InterPro" id="IPR008189">
    <property type="entry name" value="rRNA_ssu_MeTfrase_I"/>
</dbReference>
<dbReference type="EC" id="2.1.1.198" evidence="6"/>
<dbReference type="GO" id="GO:0070677">
    <property type="term" value="F:rRNA (cytosine-2'-O-)-methyltransferase activity"/>
    <property type="evidence" value="ECO:0007669"/>
    <property type="project" value="UniProtKB-UniRule"/>
</dbReference>
<dbReference type="InterPro" id="IPR000878">
    <property type="entry name" value="4pyrrol_Mease"/>
</dbReference>
<dbReference type="PATRIC" id="fig|1555112.3.peg.3226"/>
<dbReference type="KEGG" id="lpil:LIP_3181"/>
<dbReference type="PIRSF" id="PIRSF005917">
    <property type="entry name" value="MTase_YraL"/>
    <property type="match status" value="1"/>
</dbReference>
<dbReference type="InterPro" id="IPR014777">
    <property type="entry name" value="4pyrrole_Mease_sub1"/>
</dbReference>
<dbReference type="Pfam" id="PF00590">
    <property type="entry name" value="TP_methylase"/>
    <property type="match status" value="1"/>
</dbReference>
<comment type="similarity">
    <text evidence="6">Belongs to the methyltransferase superfamily. RsmI family.</text>
</comment>
<dbReference type="OrthoDB" id="9809084at2"/>
<dbReference type="AlphaFoldDB" id="A0A0K2SQ94"/>
<keyword evidence="4 6" id="KW-0808">Transferase</keyword>
<comment type="function">
    <text evidence="6">Catalyzes the 2'-O-methylation of the ribose of cytidine 1402 (C1402) in 16S rRNA.</text>
</comment>
<accession>A0A0K2SQ94</accession>
<reference evidence="9" key="1">
    <citation type="submission" date="2015-07" db="EMBL/GenBank/DDBJ databases">
        <title>Complete genome sequence and phylogenetic analysis of Limnochorda pilosa.</title>
        <authorList>
            <person name="Watanabe M."/>
            <person name="Kojima H."/>
            <person name="Fukui M."/>
        </authorList>
    </citation>
    <scope>NUCLEOTIDE SEQUENCE [LARGE SCALE GENOMIC DNA]</scope>
    <source>
        <strain evidence="9">HC45</strain>
    </source>
</reference>
<evidence type="ECO:0000259" key="7">
    <source>
        <dbReference type="Pfam" id="PF00590"/>
    </source>
</evidence>
<keyword evidence="9" id="KW-1185">Reference proteome</keyword>
<dbReference type="Gene3D" id="3.40.1010.10">
    <property type="entry name" value="Cobalt-precorrin-4 Transmethylase, Domain 1"/>
    <property type="match status" value="1"/>
</dbReference>
<evidence type="ECO:0000313" key="8">
    <source>
        <dbReference type="EMBL" id="BAS29004.1"/>
    </source>
</evidence>
<dbReference type="InterPro" id="IPR018063">
    <property type="entry name" value="SAM_MeTrfase_RsmI_CS"/>
</dbReference>
<dbReference type="SUPFAM" id="SSF53790">
    <property type="entry name" value="Tetrapyrrole methylase"/>
    <property type="match status" value="1"/>
</dbReference>
<keyword evidence="3 6" id="KW-0489">Methyltransferase</keyword>
<sequence>MPDDSGTLYLVGTPIGNLEDVTLRALRILREVDLIAAEDTRVTRKLLSHYEIHTPTVSLHRHNERQRTPELLGHLAAGRSLALVSDAGMPAVSDPGGRLAAQAVQAGCPLQVVPGPSAVLAALTVAGLETDRFAFEGFLPRKGVQRRERLEQLAALPHALVLFEAPGRLVQTLRDLQEVLGKRRAAVVRELTKRFEEVVRGDWDALLDHFTARPPRGELVVVVEGVSRPDRAVWNDRHVSGELERMLEQGIDRREAIRLVASLSGRPRREVYSLALQVRAPSGPGRERL</sequence>
<evidence type="ECO:0000256" key="6">
    <source>
        <dbReference type="HAMAP-Rule" id="MF_01877"/>
    </source>
</evidence>
<dbReference type="EMBL" id="AP014924">
    <property type="protein sequence ID" value="BAS29004.1"/>
    <property type="molecule type" value="Genomic_DNA"/>
</dbReference>
<keyword evidence="2 6" id="KW-0698">rRNA processing</keyword>
<keyword evidence="1 6" id="KW-0963">Cytoplasm</keyword>
<dbReference type="NCBIfam" id="TIGR00096">
    <property type="entry name" value="16S rRNA (cytidine(1402)-2'-O)-methyltransferase"/>
    <property type="match status" value="1"/>
</dbReference>
<dbReference type="FunFam" id="3.30.950.10:FF:000002">
    <property type="entry name" value="Ribosomal RNA small subunit methyltransferase I"/>
    <property type="match status" value="1"/>
</dbReference>
<dbReference type="STRING" id="1555112.LIP_3181"/>
<dbReference type="GO" id="GO:0005737">
    <property type="term" value="C:cytoplasm"/>
    <property type="evidence" value="ECO:0007669"/>
    <property type="project" value="UniProtKB-SubCell"/>
</dbReference>
<keyword evidence="5 6" id="KW-0949">S-adenosyl-L-methionine</keyword>
<evidence type="ECO:0000256" key="3">
    <source>
        <dbReference type="ARBA" id="ARBA00022603"/>
    </source>
</evidence>
<name>A0A0K2SQ94_LIMPI</name>
<dbReference type="RefSeq" id="WP_068140177.1">
    <property type="nucleotide sequence ID" value="NZ_AP014924.1"/>
</dbReference>
<proteinExistence type="inferred from homology"/>
<dbReference type="InterPro" id="IPR035996">
    <property type="entry name" value="4pyrrol_Methylase_sf"/>
</dbReference>
<dbReference type="Proteomes" id="UP000065807">
    <property type="component" value="Chromosome"/>
</dbReference>
<evidence type="ECO:0000256" key="2">
    <source>
        <dbReference type="ARBA" id="ARBA00022552"/>
    </source>
</evidence>
<dbReference type="FunFam" id="3.40.1010.10:FF:000007">
    <property type="entry name" value="Ribosomal RNA small subunit methyltransferase I"/>
    <property type="match status" value="1"/>
</dbReference>
<dbReference type="PANTHER" id="PTHR46111:SF1">
    <property type="entry name" value="RIBOSOMAL RNA SMALL SUBUNIT METHYLTRANSFERASE I"/>
    <property type="match status" value="1"/>
</dbReference>
<reference evidence="9" key="2">
    <citation type="journal article" date="2016" name="Int. J. Syst. Evol. Microbiol.">
        <title>Complete genome sequence and cell structure of Limnochorda pilosa, a Gram-negative spore-former within the phylum Firmicutes.</title>
        <authorList>
            <person name="Watanabe M."/>
            <person name="Kojima H."/>
            <person name="Fukui M."/>
        </authorList>
    </citation>
    <scope>NUCLEOTIDE SEQUENCE [LARGE SCALE GENOMIC DNA]</scope>
    <source>
        <strain evidence="9">HC45</strain>
    </source>
</reference>
<gene>
    <name evidence="6" type="primary">rsmI</name>
    <name evidence="8" type="ORF">LIP_3181</name>
</gene>
<evidence type="ECO:0000313" key="9">
    <source>
        <dbReference type="Proteomes" id="UP000065807"/>
    </source>
</evidence>
<dbReference type="InterPro" id="IPR014776">
    <property type="entry name" value="4pyrrole_Mease_sub2"/>
</dbReference>
<dbReference type="HAMAP" id="MF_01877">
    <property type="entry name" value="16SrRNA_methyltr_I"/>
    <property type="match status" value="1"/>
</dbReference>
<evidence type="ECO:0000256" key="4">
    <source>
        <dbReference type="ARBA" id="ARBA00022679"/>
    </source>
</evidence>
<organism evidence="8 9">
    <name type="scientific">Limnochorda pilosa</name>
    <dbReference type="NCBI Taxonomy" id="1555112"/>
    <lineage>
        <taxon>Bacteria</taxon>
        <taxon>Bacillati</taxon>
        <taxon>Bacillota</taxon>
        <taxon>Limnochordia</taxon>
        <taxon>Limnochordales</taxon>
        <taxon>Limnochordaceae</taxon>
        <taxon>Limnochorda</taxon>
    </lineage>
</organism>
<dbReference type="Gene3D" id="3.30.950.10">
    <property type="entry name" value="Methyltransferase, Cobalt-precorrin-4 Transmethylase, Domain 2"/>
    <property type="match status" value="1"/>
</dbReference>
<dbReference type="PROSITE" id="PS01296">
    <property type="entry name" value="RSMI"/>
    <property type="match status" value="1"/>
</dbReference>
<evidence type="ECO:0000256" key="5">
    <source>
        <dbReference type="ARBA" id="ARBA00022691"/>
    </source>
</evidence>
<evidence type="ECO:0000256" key="1">
    <source>
        <dbReference type="ARBA" id="ARBA00022490"/>
    </source>
</evidence>
<comment type="catalytic activity">
    <reaction evidence="6">
        <text>cytidine(1402) in 16S rRNA + S-adenosyl-L-methionine = 2'-O-methylcytidine(1402) in 16S rRNA + S-adenosyl-L-homocysteine + H(+)</text>
        <dbReference type="Rhea" id="RHEA:42924"/>
        <dbReference type="Rhea" id="RHEA-COMP:10285"/>
        <dbReference type="Rhea" id="RHEA-COMP:10286"/>
        <dbReference type="ChEBI" id="CHEBI:15378"/>
        <dbReference type="ChEBI" id="CHEBI:57856"/>
        <dbReference type="ChEBI" id="CHEBI:59789"/>
        <dbReference type="ChEBI" id="CHEBI:74495"/>
        <dbReference type="ChEBI" id="CHEBI:82748"/>
        <dbReference type="EC" id="2.1.1.198"/>
    </reaction>
</comment>
<dbReference type="CDD" id="cd11648">
    <property type="entry name" value="RsmI"/>
    <property type="match status" value="1"/>
</dbReference>
<feature type="domain" description="Tetrapyrrole methylase" evidence="7">
    <location>
        <begin position="7"/>
        <end position="203"/>
    </location>
</feature>
<comment type="subcellular location">
    <subcellularLocation>
        <location evidence="6">Cytoplasm</location>
    </subcellularLocation>
</comment>
<dbReference type="PANTHER" id="PTHR46111">
    <property type="entry name" value="RIBOSOMAL RNA SMALL SUBUNIT METHYLTRANSFERASE I"/>
    <property type="match status" value="1"/>
</dbReference>